<keyword evidence="1" id="KW-1277">Toxin-antitoxin system</keyword>
<dbReference type="Pfam" id="PF05016">
    <property type="entry name" value="ParE_toxin"/>
    <property type="match status" value="1"/>
</dbReference>
<dbReference type="InterPro" id="IPR035093">
    <property type="entry name" value="RelE/ParE_toxin_dom_sf"/>
</dbReference>
<dbReference type="RefSeq" id="WP_264533901.1">
    <property type="nucleotide sequence ID" value="NZ_CP092332.1"/>
</dbReference>
<proteinExistence type="predicted"/>
<evidence type="ECO:0000313" key="3">
    <source>
        <dbReference type="Proteomes" id="UP001232117"/>
    </source>
</evidence>
<evidence type="ECO:0000313" key="2">
    <source>
        <dbReference type="EMBL" id="WGK95494.1"/>
    </source>
</evidence>
<reference evidence="2 3" key="2">
    <citation type="submission" date="2023-06" db="EMBL/GenBank/DDBJ databases">
        <title>Complete Genome Sequence of Flavobacterium keumense K3R-10.</title>
        <authorList>
            <person name="Jeong H."/>
            <person name="Jhang S.Y."/>
            <person name="Kim J.N."/>
        </authorList>
    </citation>
    <scope>NUCLEOTIDE SEQUENCE [LARGE SCALE GENOMIC DNA]</scope>
    <source>
        <strain evidence="2 3">K3R-10</strain>
    </source>
</reference>
<protein>
    <submittedName>
        <fullName evidence="2">Type II toxin-antitoxin system RelE/ParE family toxin</fullName>
    </submittedName>
</protein>
<sequence length="100" mass="11996">MKREIIFSKNAEKSLLSLLEFLELKWSVNVRNQFISKLDESIYLIRKEPSLFPKSQYNKNQYKCVLSKQTTIYYKYNAKAVWILALFDTRQNPKKIKTIK</sequence>
<gene>
    <name evidence="2" type="ORF">MG292_04500</name>
</gene>
<organism evidence="2 3">
    <name type="scientific">Flavobacterium keumense</name>
    <dbReference type="NCBI Taxonomy" id="1306518"/>
    <lineage>
        <taxon>Bacteria</taxon>
        <taxon>Pseudomonadati</taxon>
        <taxon>Bacteroidota</taxon>
        <taxon>Flavobacteriia</taxon>
        <taxon>Flavobacteriales</taxon>
        <taxon>Flavobacteriaceae</taxon>
        <taxon>Flavobacterium</taxon>
    </lineage>
</organism>
<reference evidence="2 3" key="1">
    <citation type="submission" date="2022-02" db="EMBL/GenBank/DDBJ databases">
        <authorList>
            <person name="Cha I.-T."/>
            <person name="Lee K.-E."/>
            <person name="Park S.-J."/>
        </authorList>
    </citation>
    <scope>NUCLEOTIDE SEQUENCE [LARGE SCALE GENOMIC DNA]</scope>
    <source>
        <strain evidence="2 3">K3R-10</strain>
    </source>
</reference>
<evidence type="ECO:0000256" key="1">
    <source>
        <dbReference type="ARBA" id="ARBA00022649"/>
    </source>
</evidence>
<dbReference type="InterPro" id="IPR007712">
    <property type="entry name" value="RelE/ParE_toxin"/>
</dbReference>
<accession>A0ABY8N7X3</accession>
<keyword evidence="3" id="KW-1185">Reference proteome</keyword>
<name>A0ABY8N7X3_9FLAO</name>
<dbReference type="Gene3D" id="3.30.2310.20">
    <property type="entry name" value="RelE-like"/>
    <property type="match status" value="1"/>
</dbReference>
<dbReference type="Proteomes" id="UP001232117">
    <property type="component" value="Chromosome"/>
</dbReference>
<dbReference type="EMBL" id="CP092332">
    <property type="protein sequence ID" value="WGK95494.1"/>
    <property type="molecule type" value="Genomic_DNA"/>
</dbReference>